<evidence type="ECO:0000313" key="2">
    <source>
        <dbReference type="Proteomes" id="UP001385848"/>
    </source>
</evidence>
<protein>
    <submittedName>
        <fullName evidence="1">Uncharacterized protein</fullName>
    </submittedName>
</protein>
<dbReference type="Proteomes" id="UP001385848">
    <property type="component" value="Unassembled WGS sequence"/>
</dbReference>
<dbReference type="RefSeq" id="WP_101850292.1">
    <property type="nucleotide sequence ID" value="NZ_CATOVC010000001.1"/>
</dbReference>
<accession>A0ABU9FJU5</accession>
<evidence type="ECO:0000313" key="1">
    <source>
        <dbReference type="EMBL" id="MEL0564930.1"/>
    </source>
</evidence>
<keyword evidence="2" id="KW-1185">Reference proteome</keyword>
<sequence>MIRVFFENGYFILETEKRFLKIAKLENNKFIEEVLFDGLFYNYDYNNCDIDYICDSLECVIVDKFKIKDDKSLIDFYKCDLVRSIILELSSVLKS</sequence>
<comment type="caution">
    <text evidence="1">The sequence shown here is derived from an EMBL/GenBank/DDBJ whole genome shotgun (WGS) entry which is preliminary data.</text>
</comment>
<proteinExistence type="predicted"/>
<gene>
    <name evidence="1" type="ORF">AAC431_03195</name>
</gene>
<dbReference type="EMBL" id="JBBVUL010000005">
    <property type="protein sequence ID" value="MEL0564930.1"/>
    <property type="molecule type" value="Genomic_DNA"/>
</dbReference>
<name>A0ABU9FJU5_LACJE</name>
<reference evidence="1 2" key="1">
    <citation type="submission" date="2024-04" db="EMBL/GenBank/DDBJ databases">
        <title>Three lactobacilli isolated from voided urine samples from females with type 2 diabetes.</title>
        <authorList>
            <person name="Kula A."/>
            <person name="Stegman N."/>
            <person name="Putonti C."/>
        </authorList>
    </citation>
    <scope>NUCLEOTIDE SEQUENCE [LARGE SCALE GENOMIC DNA]</scope>
    <source>
        <strain evidence="1 2">1855</strain>
    </source>
</reference>
<organism evidence="1 2">
    <name type="scientific">Lactobacillus jensenii</name>
    <dbReference type="NCBI Taxonomy" id="109790"/>
    <lineage>
        <taxon>Bacteria</taxon>
        <taxon>Bacillati</taxon>
        <taxon>Bacillota</taxon>
        <taxon>Bacilli</taxon>
        <taxon>Lactobacillales</taxon>
        <taxon>Lactobacillaceae</taxon>
        <taxon>Lactobacillus</taxon>
    </lineage>
</organism>